<organism evidence="5 6">
    <name type="scientific">Robiginitalea marina</name>
    <dbReference type="NCBI Taxonomy" id="2954105"/>
    <lineage>
        <taxon>Bacteria</taxon>
        <taxon>Pseudomonadati</taxon>
        <taxon>Bacteroidota</taxon>
        <taxon>Flavobacteriia</taxon>
        <taxon>Flavobacteriales</taxon>
        <taxon>Flavobacteriaceae</taxon>
        <taxon>Robiginitalea</taxon>
    </lineage>
</organism>
<sequence length="312" mass="34322">MKHFLHESDITSLGTWLAKGRELSLDPGACRNLGKGKTLCLLFFNNSLRTRLSTQKAARLLGLEVMVMNFGGEGWVLEFEDGTRMDGAAAEHIREAAAVVGQYADLVGVRAFAGLTDPEADAAERVLDGFRKYSGLPVLNLESATAHPLQALADALTLEQHRVAQRPKVVLSWAPHPRALPQAVPNSFVRMMARMPVELVITHPEGYELDPAQVGPYQPVYQQEEALEGADFVYVKNWSSFREYGKVACQDPSWMMTAEKLGSAAFMHCLPVRRNVVVEDAVLDGPRSLVMDQAANRTVAAQLALMHLLESL</sequence>
<protein>
    <recommendedName>
        <fullName evidence="2">N-succinylornithine carbamoyltransferase</fullName>
        <ecNumber evidence="2">2.1.3.11</ecNumber>
    </recommendedName>
    <alternativeName>
        <fullName evidence="2">N-succinyl-L-ornithine transcarbamylase</fullName>
        <shortName evidence="2">SOTCase</shortName>
    </alternativeName>
</protein>
<dbReference type="PANTHER" id="PTHR45753:SF3">
    <property type="entry name" value="ORNITHINE TRANSCARBAMYLASE, MITOCHONDRIAL"/>
    <property type="match status" value="1"/>
</dbReference>
<feature type="binding site" evidence="2">
    <location>
        <position position="75"/>
    </location>
    <ligand>
        <name>carbamoyl phosphate</name>
        <dbReference type="ChEBI" id="CHEBI:58228"/>
        <note>ligand shared between two neighboring subunits</note>
    </ligand>
</feature>
<dbReference type="InterPro" id="IPR043696">
    <property type="entry name" value="ArgF'-like"/>
</dbReference>
<feature type="binding site" description="in other chain" evidence="2">
    <location>
        <begin position="47"/>
        <end position="50"/>
    </location>
    <ligand>
        <name>carbamoyl phosphate</name>
        <dbReference type="ChEBI" id="CHEBI:58228"/>
        <note>ligand shared between two neighboring subunits</note>
    </ligand>
</feature>
<name>A0ABT1AYE7_9FLAO</name>
<dbReference type="RefSeq" id="WP_252740999.1">
    <property type="nucleotide sequence ID" value="NZ_JAMXIB010000004.1"/>
</dbReference>
<comment type="similarity">
    <text evidence="2">Belongs to the aspartate/ornithine carbamoyltransferase superfamily. SOTCase family.</text>
</comment>
<keyword evidence="6" id="KW-1185">Reference proteome</keyword>
<dbReference type="Pfam" id="PF00185">
    <property type="entry name" value="OTCace"/>
    <property type="match status" value="1"/>
</dbReference>
<dbReference type="Pfam" id="PF02729">
    <property type="entry name" value="OTCace_N"/>
    <property type="match status" value="1"/>
</dbReference>
<evidence type="ECO:0000259" key="3">
    <source>
        <dbReference type="Pfam" id="PF00185"/>
    </source>
</evidence>
<dbReference type="InterPro" id="IPR006130">
    <property type="entry name" value="Asp/Orn_carbamoylTrfase"/>
</dbReference>
<dbReference type="SUPFAM" id="SSF53671">
    <property type="entry name" value="Aspartate/ornithine carbamoyltransferase"/>
    <property type="match status" value="1"/>
</dbReference>
<gene>
    <name evidence="2" type="primary">argF'</name>
    <name evidence="5" type="ORF">NG653_07135</name>
</gene>
<proteinExistence type="inferred from homology"/>
<keyword evidence="2" id="KW-0055">Arginine biosynthesis</keyword>
<dbReference type="HAMAP" id="MF_02235">
    <property type="entry name" value="SOTCase"/>
    <property type="match status" value="1"/>
</dbReference>
<feature type="binding site" description="in other chain" evidence="2">
    <location>
        <position position="110"/>
    </location>
    <ligand>
        <name>carbamoyl phosphate</name>
        <dbReference type="ChEBI" id="CHEBI:58228"/>
        <note>ligand shared between two neighboring subunits</note>
    </ligand>
</feature>
<feature type="binding site" description="in other chain" evidence="2">
    <location>
        <position position="297"/>
    </location>
    <ligand>
        <name>carbamoyl phosphate</name>
        <dbReference type="ChEBI" id="CHEBI:58228"/>
        <note>ligand shared between two neighboring subunits</note>
    </ligand>
</feature>
<comment type="pathway">
    <text evidence="2">Amino-acid biosynthesis; L-arginine biosynthesis.</text>
</comment>
<accession>A0ABT1AYE7</accession>
<feature type="binding site" description="in other chain" evidence="2">
    <location>
        <begin position="147"/>
        <end position="150"/>
    </location>
    <ligand>
        <name>carbamoyl phosphate</name>
        <dbReference type="ChEBI" id="CHEBI:58228"/>
        <note>ligand shared between two neighboring subunits</note>
    </ligand>
</feature>
<evidence type="ECO:0000259" key="4">
    <source>
        <dbReference type="Pfam" id="PF02729"/>
    </source>
</evidence>
<dbReference type="PRINTS" id="PR00101">
    <property type="entry name" value="ATCASE"/>
</dbReference>
<dbReference type="EMBL" id="JAMXIB010000004">
    <property type="protein sequence ID" value="MCO5724625.1"/>
    <property type="molecule type" value="Genomic_DNA"/>
</dbReference>
<keyword evidence="2" id="KW-0028">Amino-acid biosynthesis</keyword>
<dbReference type="Gene3D" id="3.40.50.1370">
    <property type="entry name" value="Aspartate/ornithine carbamoyltransferase"/>
    <property type="match status" value="2"/>
</dbReference>
<dbReference type="InterPro" id="IPR036901">
    <property type="entry name" value="Asp/Orn_carbamoylTrfase_sf"/>
</dbReference>
<dbReference type="EC" id="2.1.3.11" evidence="2"/>
<evidence type="ECO:0000256" key="2">
    <source>
        <dbReference type="HAMAP-Rule" id="MF_02235"/>
    </source>
</evidence>
<comment type="catalytic activity">
    <reaction evidence="2">
        <text>N(2)-succinyl-L-ornithine + carbamoyl phosphate = N(2)-succinyl-L-citrulline + phosphate + H(+)</text>
        <dbReference type="Rhea" id="RHEA:25884"/>
        <dbReference type="ChEBI" id="CHEBI:15378"/>
        <dbReference type="ChEBI" id="CHEBI:43474"/>
        <dbReference type="ChEBI" id="CHEBI:58228"/>
        <dbReference type="ChEBI" id="CHEBI:58514"/>
        <dbReference type="ChEBI" id="CHEBI:58862"/>
        <dbReference type="EC" id="2.1.3.11"/>
    </reaction>
</comment>
<feature type="binding site" evidence="2">
    <location>
        <position position="176"/>
    </location>
    <ligand>
        <name>N(2)-succinyl-L-ornithine</name>
        <dbReference type="ChEBI" id="CHEBI:58514"/>
    </ligand>
</feature>
<feature type="binding site" evidence="2">
    <location>
        <position position="142"/>
    </location>
    <ligand>
        <name>N(2)-succinyl-L-ornithine</name>
        <dbReference type="ChEBI" id="CHEBI:58514"/>
    </ligand>
</feature>
<keyword evidence="1 2" id="KW-0808">Transferase</keyword>
<evidence type="ECO:0000313" key="5">
    <source>
        <dbReference type="EMBL" id="MCO5724625.1"/>
    </source>
</evidence>
<feature type="binding site" description="in other chain" evidence="2">
    <location>
        <begin position="269"/>
        <end position="270"/>
    </location>
    <ligand>
        <name>carbamoyl phosphate</name>
        <dbReference type="ChEBI" id="CHEBI:58228"/>
        <note>ligand shared between two neighboring subunits</note>
    </ligand>
</feature>
<comment type="caution">
    <text evidence="5">The sequence shown here is derived from an EMBL/GenBank/DDBJ whole genome shotgun (WGS) entry which is preliminary data.</text>
</comment>
<dbReference type="Proteomes" id="UP001206312">
    <property type="component" value="Unassembled WGS sequence"/>
</dbReference>
<feature type="binding site" evidence="2">
    <location>
        <position position="273"/>
    </location>
    <ligand>
        <name>N(2)-succinyl-L-ornithine</name>
        <dbReference type="ChEBI" id="CHEBI:58514"/>
    </ligand>
</feature>
<evidence type="ECO:0000313" key="6">
    <source>
        <dbReference type="Proteomes" id="UP001206312"/>
    </source>
</evidence>
<feature type="binding site" evidence="2">
    <location>
        <position position="236"/>
    </location>
    <ligand>
        <name>N(2)-succinyl-L-ornithine</name>
        <dbReference type="ChEBI" id="CHEBI:58514"/>
    </ligand>
</feature>
<reference evidence="5 6" key="1">
    <citation type="submission" date="2022-06" db="EMBL/GenBank/DDBJ databases">
        <authorList>
            <person name="Xuan X."/>
        </authorList>
    </citation>
    <scope>NUCLEOTIDE SEQUENCE [LARGE SCALE GENOMIC DNA]</scope>
    <source>
        <strain evidence="5 6">2V75</strain>
    </source>
</reference>
<dbReference type="PRINTS" id="PR00100">
    <property type="entry name" value="AOTCASE"/>
</dbReference>
<comment type="subunit">
    <text evidence="2">Homotrimer.</text>
</comment>
<dbReference type="PANTHER" id="PTHR45753">
    <property type="entry name" value="ORNITHINE CARBAMOYLTRANSFERASE, MITOCHONDRIAL"/>
    <property type="match status" value="1"/>
</dbReference>
<dbReference type="InterPro" id="IPR006132">
    <property type="entry name" value="Asp/Orn_carbamoyltranf_P-bd"/>
</dbReference>
<evidence type="ECO:0000256" key="1">
    <source>
        <dbReference type="ARBA" id="ARBA00022679"/>
    </source>
</evidence>
<feature type="domain" description="Aspartate/ornithine carbamoyltransferase Asp/Orn-binding" evidence="3">
    <location>
        <begin position="184"/>
        <end position="308"/>
    </location>
</feature>
<dbReference type="InterPro" id="IPR006131">
    <property type="entry name" value="Asp_carbamoyltransf_Asp/Orn-bd"/>
</dbReference>
<feature type="domain" description="Aspartate/ornithine carbamoyltransferase carbamoyl-P binding" evidence="4">
    <location>
        <begin position="2"/>
        <end position="159"/>
    </location>
</feature>
<comment type="function">
    <text evidence="2">Catalyzes the transfer of the carbamoyl group from carbamoyl phosphate to the delta-amino group of N(2)-succinyl-L-ornithine to produce N(2)-succinyl-L-citrulline. Is essential for arginine biosynthesis.</text>
</comment>